<feature type="region of interest" description="Domain III" evidence="6">
    <location>
        <begin position="149"/>
        <end position="204"/>
    </location>
</feature>
<evidence type="ECO:0000256" key="4">
    <source>
        <dbReference type="ARBA" id="ARBA00023172"/>
    </source>
</evidence>
<dbReference type="Pfam" id="PF07499">
    <property type="entry name" value="RuvA_C"/>
    <property type="match status" value="1"/>
</dbReference>
<accession>A0A9D1JBF3</accession>
<gene>
    <name evidence="6 8" type="primary">ruvA</name>
    <name evidence="8" type="ORF">IAA55_09465</name>
</gene>
<dbReference type="GO" id="GO:0000400">
    <property type="term" value="F:four-way junction DNA binding"/>
    <property type="evidence" value="ECO:0007669"/>
    <property type="project" value="UniProtKB-UniRule"/>
</dbReference>
<dbReference type="EMBL" id="DVHM01000157">
    <property type="protein sequence ID" value="HIR71495.1"/>
    <property type="molecule type" value="Genomic_DNA"/>
</dbReference>
<reference evidence="8" key="1">
    <citation type="submission" date="2020-10" db="EMBL/GenBank/DDBJ databases">
        <authorList>
            <person name="Gilroy R."/>
        </authorList>
    </citation>
    <scope>NUCLEOTIDE SEQUENCE</scope>
    <source>
        <strain evidence="8">ChiSjej5B23-6657</strain>
    </source>
</reference>
<dbReference type="Pfam" id="PF14520">
    <property type="entry name" value="HHH_5"/>
    <property type="match status" value="1"/>
</dbReference>
<dbReference type="InterPro" id="IPR003583">
    <property type="entry name" value="Hlx-hairpin-Hlx_DNA-bd_motif"/>
</dbReference>
<name>A0A9D1JBF3_9FIRM</name>
<dbReference type="Gene3D" id="1.10.8.10">
    <property type="entry name" value="DNA helicase RuvA subunit, C-terminal domain"/>
    <property type="match status" value="1"/>
</dbReference>
<comment type="caution">
    <text evidence="6">Lacks conserved residue(s) required for the propagation of feature annotation.</text>
</comment>
<dbReference type="GO" id="GO:0006281">
    <property type="term" value="P:DNA repair"/>
    <property type="evidence" value="ECO:0007669"/>
    <property type="project" value="UniProtKB-UniRule"/>
</dbReference>
<dbReference type="InterPro" id="IPR013849">
    <property type="entry name" value="DNA_helicase_Holl-junc_RuvA_I"/>
</dbReference>
<dbReference type="InterPro" id="IPR012340">
    <property type="entry name" value="NA-bd_OB-fold"/>
</dbReference>
<organism evidence="8 9">
    <name type="scientific">Candidatus Pullilachnospira gallistercoris</name>
    <dbReference type="NCBI Taxonomy" id="2840911"/>
    <lineage>
        <taxon>Bacteria</taxon>
        <taxon>Bacillati</taxon>
        <taxon>Bacillota</taxon>
        <taxon>Clostridia</taxon>
        <taxon>Lachnospirales</taxon>
        <taxon>Lachnospiraceae</taxon>
        <taxon>Lachnospiraceae incertae sedis</taxon>
        <taxon>Candidatus Pullilachnospira</taxon>
    </lineage>
</organism>
<evidence type="ECO:0000256" key="6">
    <source>
        <dbReference type="HAMAP-Rule" id="MF_00031"/>
    </source>
</evidence>
<evidence type="ECO:0000256" key="1">
    <source>
        <dbReference type="ARBA" id="ARBA00022490"/>
    </source>
</evidence>
<dbReference type="GO" id="GO:0005737">
    <property type="term" value="C:cytoplasm"/>
    <property type="evidence" value="ECO:0007669"/>
    <property type="project" value="UniProtKB-SubCell"/>
</dbReference>
<feature type="region of interest" description="Domain I" evidence="6">
    <location>
        <begin position="1"/>
        <end position="64"/>
    </location>
</feature>
<evidence type="ECO:0000256" key="3">
    <source>
        <dbReference type="ARBA" id="ARBA00023125"/>
    </source>
</evidence>
<comment type="similarity">
    <text evidence="6">Belongs to the RuvA family.</text>
</comment>
<dbReference type="Gene3D" id="2.40.50.140">
    <property type="entry name" value="Nucleic acid-binding proteins"/>
    <property type="match status" value="1"/>
</dbReference>
<dbReference type="InterPro" id="IPR000085">
    <property type="entry name" value="RuvA"/>
</dbReference>
<dbReference type="GO" id="GO:0005524">
    <property type="term" value="F:ATP binding"/>
    <property type="evidence" value="ECO:0007669"/>
    <property type="project" value="InterPro"/>
</dbReference>
<dbReference type="NCBIfam" id="TIGR00084">
    <property type="entry name" value="ruvA"/>
    <property type="match status" value="1"/>
</dbReference>
<comment type="caution">
    <text evidence="8">The sequence shown here is derived from an EMBL/GenBank/DDBJ whole genome shotgun (WGS) entry which is preliminary data.</text>
</comment>
<protein>
    <recommendedName>
        <fullName evidence="6">Holliday junction branch migration complex subunit RuvA</fullName>
    </recommendedName>
</protein>
<dbReference type="AlphaFoldDB" id="A0A9D1JBF3"/>
<dbReference type="InterPro" id="IPR011114">
    <property type="entry name" value="RuvA_C"/>
</dbReference>
<dbReference type="SMART" id="SM00278">
    <property type="entry name" value="HhH1"/>
    <property type="match status" value="2"/>
</dbReference>
<evidence type="ECO:0000256" key="2">
    <source>
        <dbReference type="ARBA" id="ARBA00022763"/>
    </source>
</evidence>
<dbReference type="InterPro" id="IPR036267">
    <property type="entry name" value="RuvA_C_sf"/>
</dbReference>
<proteinExistence type="inferred from homology"/>
<dbReference type="Pfam" id="PF01330">
    <property type="entry name" value="RuvA_N"/>
    <property type="match status" value="1"/>
</dbReference>
<dbReference type="Gene3D" id="1.10.150.20">
    <property type="entry name" value="5' to 3' exonuclease, C-terminal subdomain"/>
    <property type="match status" value="1"/>
</dbReference>
<dbReference type="GO" id="GO:0009379">
    <property type="term" value="C:Holliday junction helicase complex"/>
    <property type="evidence" value="ECO:0007669"/>
    <property type="project" value="InterPro"/>
</dbReference>
<feature type="domain" description="Helix-hairpin-helix DNA-binding motif class 1" evidence="7">
    <location>
        <begin position="73"/>
        <end position="92"/>
    </location>
</feature>
<keyword evidence="1 6" id="KW-0963">Cytoplasm</keyword>
<evidence type="ECO:0000313" key="8">
    <source>
        <dbReference type="EMBL" id="HIR71495.1"/>
    </source>
</evidence>
<evidence type="ECO:0000313" key="9">
    <source>
        <dbReference type="Proteomes" id="UP000823912"/>
    </source>
</evidence>
<comment type="function">
    <text evidence="6">The RuvA-RuvB-RuvC complex processes Holliday junction (HJ) DNA during genetic recombination and DNA repair, while the RuvA-RuvB complex plays an important role in the rescue of blocked DNA replication forks via replication fork reversal (RFR). RuvA specifically binds to HJ cruciform DNA, conferring on it an open structure. The RuvB hexamer acts as an ATP-dependent pump, pulling dsDNA into and through the RuvAB complex. HJ branch migration allows RuvC to scan DNA until it finds its consensus sequence, where it cleaves and resolves the cruciform DNA.</text>
</comment>
<dbReference type="SUPFAM" id="SSF47781">
    <property type="entry name" value="RuvA domain 2-like"/>
    <property type="match status" value="1"/>
</dbReference>
<comment type="subcellular location">
    <subcellularLocation>
        <location evidence="6">Cytoplasm</location>
    </subcellularLocation>
</comment>
<dbReference type="InterPro" id="IPR010994">
    <property type="entry name" value="RuvA_2-like"/>
</dbReference>
<keyword evidence="5 6" id="KW-0234">DNA repair</keyword>
<keyword evidence="2 6" id="KW-0227">DNA damage</keyword>
<dbReference type="GO" id="GO:0009378">
    <property type="term" value="F:four-way junction helicase activity"/>
    <property type="evidence" value="ECO:0007669"/>
    <property type="project" value="InterPro"/>
</dbReference>
<evidence type="ECO:0000256" key="5">
    <source>
        <dbReference type="ARBA" id="ARBA00023204"/>
    </source>
</evidence>
<dbReference type="SUPFAM" id="SSF46929">
    <property type="entry name" value="DNA helicase RuvA subunit, C-terminal domain"/>
    <property type="match status" value="1"/>
</dbReference>
<comment type="domain">
    <text evidence="6">Has three domains with a flexible linker between the domains II and III and assumes an 'L' shape. Domain III is highly mobile and contacts RuvB.</text>
</comment>
<dbReference type="Proteomes" id="UP000823912">
    <property type="component" value="Unassembled WGS sequence"/>
</dbReference>
<dbReference type="GO" id="GO:0006310">
    <property type="term" value="P:DNA recombination"/>
    <property type="evidence" value="ECO:0007669"/>
    <property type="project" value="UniProtKB-UniRule"/>
</dbReference>
<feature type="domain" description="Helix-hairpin-helix DNA-binding motif class 1" evidence="7">
    <location>
        <begin position="108"/>
        <end position="127"/>
    </location>
</feature>
<keyword evidence="4 6" id="KW-0233">DNA recombination</keyword>
<comment type="subunit">
    <text evidence="6">Homotetramer. Forms an RuvA(8)-RuvB(12)-Holliday junction (HJ) complex. HJ DNA is sandwiched between 2 RuvA tetramers; dsDNA enters through RuvA and exits via RuvB. An RuvB hexamer assembles on each DNA strand where it exits the tetramer. Each RuvB hexamer is contacted by two RuvA subunits (via domain III) on 2 adjacent RuvB subunits; this complex drives branch migration. In the full resolvosome a probable DNA-RuvA(4)-RuvB(12)-RuvC(2) complex forms which resolves the HJ.</text>
</comment>
<sequence>MYAYISGKLEGVAEDAVIIDNHGIGYQILVPSSTLDRLPSVGGEVKVYTYLQVREDAMVLFGFLTKEELELFKRLITVTGIGPKGALAILGTLSVDDLRFAILSGDAKAIAAAPGIGVKTAQRVILDLKDRMDFLEAFEGRLASHGGGEDKSALVGVKNEAVMALTALGYTSSDVLSAMAQMDIPEDISVEELLKQTLKQMAFL</sequence>
<reference evidence="8" key="2">
    <citation type="journal article" date="2021" name="PeerJ">
        <title>Extensive microbial diversity within the chicken gut microbiome revealed by metagenomics and culture.</title>
        <authorList>
            <person name="Gilroy R."/>
            <person name="Ravi A."/>
            <person name="Getino M."/>
            <person name="Pursley I."/>
            <person name="Horton D.L."/>
            <person name="Alikhan N.F."/>
            <person name="Baker D."/>
            <person name="Gharbi K."/>
            <person name="Hall N."/>
            <person name="Watson M."/>
            <person name="Adriaenssens E.M."/>
            <person name="Foster-Nyarko E."/>
            <person name="Jarju S."/>
            <person name="Secka A."/>
            <person name="Antonio M."/>
            <person name="Oren A."/>
            <person name="Chaudhuri R.R."/>
            <person name="La Ragione R."/>
            <person name="Hildebrand F."/>
            <person name="Pallen M.J."/>
        </authorList>
    </citation>
    <scope>NUCLEOTIDE SEQUENCE</scope>
    <source>
        <strain evidence="8">ChiSjej5B23-6657</strain>
    </source>
</reference>
<dbReference type="HAMAP" id="MF_00031">
    <property type="entry name" value="DNA_HJ_migration_RuvA"/>
    <property type="match status" value="1"/>
</dbReference>
<dbReference type="CDD" id="cd14332">
    <property type="entry name" value="UBA_RuvA_C"/>
    <property type="match status" value="1"/>
</dbReference>
<dbReference type="GO" id="GO:0048476">
    <property type="term" value="C:Holliday junction resolvase complex"/>
    <property type="evidence" value="ECO:0007669"/>
    <property type="project" value="UniProtKB-UniRule"/>
</dbReference>
<keyword evidence="3 6" id="KW-0238">DNA-binding</keyword>
<evidence type="ECO:0000259" key="7">
    <source>
        <dbReference type="SMART" id="SM00278"/>
    </source>
</evidence>
<dbReference type="SUPFAM" id="SSF50249">
    <property type="entry name" value="Nucleic acid-binding proteins"/>
    <property type="match status" value="1"/>
</dbReference>